<evidence type="ECO:0000259" key="1">
    <source>
        <dbReference type="SMART" id="SM00849"/>
    </source>
</evidence>
<dbReference type="GO" id="GO:0016787">
    <property type="term" value="F:hydrolase activity"/>
    <property type="evidence" value="ECO:0007669"/>
    <property type="project" value="UniProtKB-KW"/>
</dbReference>
<dbReference type="SUPFAM" id="SSF56281">
    <property type="entry name" value="Metallo-hydrolase/oxidoreductase"/>
    <property type="match status" value="1"/>
</dbReference>
<dbReference type="EMBL" id="DTGZ01000006">
    <property type="protein sequence ID" value="HGV96727.1"/>
    <property type="molecule type" value="Genomic_DNA"/>
</dbReference>
<gene>
    <name evidence="2" type="ORF">ENV60_00300</name>
</gene>
<dbReference type="InterPro" id="IPR001279">
    <property type="entry name" value="Metallo-B-lactamas"/>
</dbReference>
<name>A0A7C4TAA4_UNCW3</name>
<dbReference type="Pfam" id="PF12706">
    <property type="entry name" value="Lactamase_B_2"/>
    <property type="match status" value="1"/>
</dbReference>
<sequence>MLIRFYGTRGSLPVSSTETLKYGGNTTCVYIETQGGKSIIIDAGSGIRELGDYLIKNNKFLLYLVFTHYHWDHIQGFPFFAPLYNRKTIINVYGPTKEVDPEQALSYQMNVPYFPTIRLTDLPARFNFKKFKSKFTIGDAHFFVIYNNHPNFTYGIKIKNNKKTVVFLTDNELRSPNPRTPYEKFVRFIKNADLLIHDAQYNDETYKCKIGWGHSTFSQVMEFARDGSVKNVIFTHHDPFSSDEFINEVLAKIRKRFPEFNIDAAKTGTEIKI</sequence>
<feature type="domain" description="Metallo-beta-lactamase" evidence="1">
    <location>
        <begin position="25"/>
        <end position="214"/>
    </location>
</feature>
<protein>
    <submittedName>
        <fullName evidence="2">MBL fold metallo-hydrolase</fullName>
    </submittedName>
</protein>
<dbReference type="SMART" id="SM00849">
    <property type="entry name" value="Lactamase_B"/>
    <property type="match status" value="1"/>
</dbReference>
<evidence type="ECO:0000313" key="2">
    <source>
        <dbReference type="EMBL" id="HGV96727.1"/>
    </source>
</evidence>
<reference evidence="2" key="1">
    <citation type="journal article" date="2020" name="mSystems">
        <title>Genome- and Community-Level Interaction Insights into Carbon Utilization and Element Cycling Functions of Hydrothermarchaeota in Hydrothermal Sediment.</title>
        <authorList>
            <person name="Zhou Z."/>
            <person name="Liu Y."/>
            <person name="Xu W."/>
            <person name="Pan J."/>
            <person name="Luo Z.H."/>
            <person name="Li M."/>
        </authorList>
    </citation>
    <scope>NUCLEOTIDE SEQUENCE [LARGE SCALE GENOMIC DNA]</scope>
    <source>
        <strain evidence="2">SpSt-774</strain>
    </source>
</reference>
<dbReference type="PANTHER" id="PTHR42663">
    <property type="entry name" value="HYDROLASE C777.06C-RELATED-RELATED"/>
    <property type="match status" value="1"/>
</dbReference>
<organism evidence="2">
    <name type="scientific">candidate division WOR-3 bacterium</name>
    <dbReference type="NCBI Taxonomy" id="2052148"/>
    <lineage>
        <taxon>Bacteria</taxon>
        <taxon>Bacteria division WOR-3</taxon>
    </lineage>
</organism>
<proteinExistence type="predicted"/>
<dbReference type="InterPro" id="IPR036866">
    <property type="entry name" value="RibonucZ/Hydroxyglut_hydro"/>
</dbReference>
<dbReference type="Gene3D" id="3.60.15.10">
    <property type="entry name" value="Ribonuclease Z/Hydroxyacylglutathione hydrolase-like"/>
    <property type="match status" value="1"/>
</dbReference>
<accession>A0A7C4TAA4</accession>
<dbReference type="PANTHER" id="PTHR42663:SF4">
    <property type="entry name" value="SLL1036 PROTEIN"/>
    <property type="match status" value="1"/>
</dbReference>
<dbReference type="AlphaFoldDB" id="A0A7C4TAA4"/>
<comment type="caution">
    <text evidence="2">The sequence shown here is derived from an EMBL/GenBank/DDBJ whole genome shotgun (WGS) entry which is preliminary data.</text>
</comment>
<keyword evidence="2" id="KW-0378">Hydrolase</keyword>
<dbReference type="CDD" id="cd07715">
    <property type="entry name" value="TaR3-like_MBL-fold"/>
    <property type="match status" value="1"/>
</dbReference>